<sequence length="129" mass="14919">MIVLDTHIWVWWVDGNMRLPDLYAYIQTHESSGLGVSVMSCWEVAKLVEYQRLRLDRPVEDWIHGALQYPGIRLLELTPRIIVESTQLPGAFHRDPADQLIVATARIFDCPLVTLDDKIRAYPHVETRP</sequence>
<dbReference type="AlphaFoldDB" id="A0A9D5JSN0"/>
<evidence type="ECO:0000313" key="2">
    <source>
        <dbReference type="EMBL" id="MBD3323468.1"/>
    </source>
</evidence>
<dbReference type="PANTHER" id="PTHR36173">
    <property type="entry name" value="RIBONUCLEASE VAPC16-RELATED"/>
    <property type="match status" value="1"/>
</dbReference>
<dbReference type="InterPro" id="IPR002716">
    <property type="entry name" value="PIN_dom"/>
</dbReference>
<comment type="caution">
    <text evidence="2">The sequence shown here is derived from an EMBL/GenBank/DDBJ whole genome shotgun (WGS) entry which is preliminary data.</text>
</comment>
<name>A0A9D5JSN0_9BACT</name>
<evidence type="ECO:0000259" key="1">
    <source>
        <dbReference type="Pfam" id="PF01850"/>
    </source>
</evidence>
<dbReference type="Gene3D" id="3.40.50.1010">
    <property type="entry name" value="5'-nuclease"/>
    <property type="match status" value="1"/>
</dbReference>
<accession>A0A9D5JSN0</accession>
<dbReference type="EMBL" id="WJJP01000081">
    <property type="protein sequence ID" value="MBD3323468.1"/>
    <property type="molecule type" value="Genomic_DNA"/>
</dbReference>
<proteinExistence type="predicted"/>
<dbReference type="InterPro" id="IPR029060">
    <property type="entry name" value="PIN-like_dom_sf"/>
</dbReference>
<organism evidence="2 3">
    <name type="scientific">candidate division KSB3 bacterium</name>
    <dbReference type="NCBI Taxonomy" id="2044937"/>
    <lineage>
        <taxon>Bacteria</taxon>
        <taxon>candidate division KSB3</taxon>
    </lineage>
</organism>
<dbReference type="InterPro" id="IPR041705">
    <property type="entry name" value="PIN_Sll0205"/>
</dbReference>
<reference evidence="2" key="1">
    <citation type="submission" date="2019-11" db="EMBL/GenBank/DDBJ databases">
        <title>Microbial mats filling the niche in hypersaline microbial mats.</title>
        <authorList>
            <person name="Wong H.L."/>
            <person name="Macleod F.I."/>
            <person name="White R.A. III"/>
            <person name="Burns B.P."/>
        </authorList>
    </citation>
    <scope>NUCLEOTIDE SEQUENCE</scope>
    <source>
        <strain evidence="2">Rbin_158</strain>
    </source>
</reference>
<dbReference type="PANTHER" id="PTHR36173:SF1">
    <property type="entry name" value="RIBONUCLEASE VAPC22"/>
    <property type="match status" value="1"/>
</dbReference>
<dbReference type="Pfam" id="PF01850">
    <property type="entry name" value="PIN"/>
    <property type="match status" value="1"/>
</dbReference>
<dbReference type="InterPro" id="IPR052919">
    <property type="entry name" value="TA_system_RNase"/>
</dbReference>
<dbReference type="SUPFAM" id="SSF88723">
    <property type="entry name" value="PIN domain-like"/>
    <property type="match status" value="1"/>
</dbReference>
<evidence type="ECO:0000313" key="3">
    <source>
        <dbReference type="Proteomes" id="UP000649604"/>
    </source>
</evidence>
<dbReference type="CDD" id="cd09872">
    <property type="entry name" value="PIN_Sll0205-like"/>
    <property type="match status" value="1"/>
</dbReference>
<gene>
    <name evidence="2" type="ORF">GF339_02720</name>
</gene>
<protein>
    <submittedName>
        <fullName evidence="2">PIN domain-containing protein</fullName>
    </submittedName>
</protein>
<feature type="domain" description="PIN" evidence="1">
    <location>
        <begin position="2"/>
        <end position="123"/>
    </location>
</feature>
<dbReference type="Proteomes" id="UP000649604">
    <property type="component" value="Unassembled WGS sequence"/>
</dbReference>